<dbReference type="EMBL" id="KZ502537">
    <property type="protein sequence ID" value="PKU77019.1"/>
    <property type="molecule type" value="Genomic_DNA"/>
</dbReference>
<evidence type="ECO:0000313" key="1">
    <source>
        <dbReference type="EMBL" id="PKU77019.1"/>
    </source>
</evidence>
<organism evidence="1 2">
    <name type="scientific">Dendrobium catenatum</name>
    <dbReference type="NCBI Taxonomy" id="906689"/>
    <lineage>
        <taxon>Eukaryota</taxon>
        <taxon>Viridiplantae</taxon>
        <taxon>Streptophyta</taxon>
        <taxon>Embryophyta</taxon>
        <taxon>Tracheophyta</taxon>
        <taxon>Spermatophyta</taxon>
        <taxon>Magnoliopsida</taxon>
        <taxon>Liliopsida</taxon>
        <taxon>Asparagales</taxon>
        <taxon>Orchidaceae</taxon>
        <taxon>Epidendroideae</taxon>
        <taxon>Malaxideae</taxon>
        <taxon>Dendrobiinae</taxon>
        <taxon>Dendrobium</taxon>
    </lineage>
</organism>
<gene>
    <name evidence="1" type="ORF">MA16_Dca001625</name>
</gene>
<evidence type="ECO:0000313" key="2">
    <source>
        <dbReference type="Proteomes" id="UP000233837"/>
    </source>
</evidence>
<reference evidence="1 2" key="1">
    <citation type="journal article" date="2016" name="Sci. Rep.">
        <title>The Dendrobium catenatum Lindl. genome sequence provides insights into polysaccharide synthase, floral development and adaptive evolution.</title>
        <authorList>
            <person name="Zhang G.Q."/>
            <person name="Xu Q."/>
            <person name="Bian C."/>
            <person name="Tsai W.C."/>
            <person name="Yeh C.M."/>
            <person name="Liu K.W."/>
            <person name="Yoshida K."/>
            <person name="Zhang L.S."/>
            <person name="Chang S.B."/>
            <person name="Chen F."/>
            <person name="Shi Y."/>
            <person name="Su Y.Y."/>
            <person name="Zhang Y.Q."/>
            <person name="Chen L.J."/>
            <person name="Yin Y."/>
            <person name="Lin M."/>
            <person name="Huang H."/>
            <person name="Deng H."/>
            <person name="Wang Z.W."/>
            <person name="Zhu S.L."/>
            <person name="Zhao X."/>
            <person name="Deng C."/>
            <person name="Niu S.C."/>
            <person name="Huang J."/>
            <person name="Wang M."/>
            <person name="Liu G.H."/>
            <person name="Yang H.J."/>
            <person name="Xiao X.J."/>
            <person name="Hsiao Y.Y."/>
            <person name="Wu W.L."/>
            <person name="Chen Y.Y."/>
            <person name="Mitsuda N."/>
            <person name="Ohme-Takagi M."/>
            <person name="Luo Y.B."/>
            <person name="Van de Peer Y."/>
            <person name="Liu Z.J."/>
        </authorList>
    </citation>
    <scope>NUCLEOTIDE SEQUENCE [LARGE SCALE GENOMIC DNA]</scope>
    <source>
        <tissue evidence="1">The whole plant</tissue>
    </source>
</reference>
<dbReference type="AlphaFoldDB" id="A0A2I0WMY1"/>
<protein>
    <submittedName>
        <fullName evidence="1">Uncharacterized protein</fullName>
    </submittedName>
</protein>
<keyword evidence="2" id="KW-1185">Reference proteome</keyword>
<sequence length="52" mass="5879">MVKSNSNLHVLILHHLIAMSEQHHLIMMSHIIVRNGDCRRPTNGVDKPISAI</sequence>
<accession>A0A2I0WMY1</accession>
<proteinExistence type="predicted"/>
<reference evidence="1 2" key="2">
    <citation type="journal article" date="2017" name="Nature">
        <title>The Apostasia genome and the evolution of orchids.</title>
        <authorList>
            <person name="Zhang G.Q."/>
            <person name="Liu K.W."/>
            <person name="Li Z."/>
            <person name="Lohaus R."/>
            <person name="Hsiao Y.Y."/>
            <person name="Niu S.C."/>
            <person name="Wang J.Y."/>
            <person name="Lin Y.C."/>
            <person name="Xu Q."/>
            <person name="Chen L.J."/>
            <person name="Yoshida K."/>
            <person name="Fujiwara S."/>
            <person name="Wang Z.W."/>
            <person name="Zhang Y.Q."/>
            <person name="Mitsuda N."/>
            <person name="Wang M."/>
            <person name="Liu G.H."/>
            <person name="Pecoraro L."/>
            <person name="Huang H.X."/>
            <person name="Xiao X.J."/>
            <person name="Lin M."/>
            <person name="Wu X.Y."/>
            <person name="Wu W.L."/>
            <person name="Chen Y.Y."/>
            <person name="Chang S.B."/>
            <person name="Sakamoto S."/>
            <person name="Ohme-Takagi M."/>
            <person name="Yagi M."/>
            <person name="Zeng S.J."/>
            <person name="Shen C.Y."/>
            <person name="Yeh C.M."/>
            <person name="Luo Y.B."/>
            <person name="Tsai W.C."/>
            <person name="Van de Peer Y."/>
            <person name="Liu Z.J."/>
        </authorList>
    </citation>
    <scope>NUCLEOTIDE SEQUENCE [LARGE SCALE GENOMIC DNA]</scope>
    <source>
        <tissue evidence="1">The whole plant</tissue>
    </source>
</reference>
<dbReference type="Proteomes" id="UP000233837">
    <property type="component" value="Unassembled WGS sequence"/>
</dbReference>
<name>A0A2I0WMY1_9ASPA</name>